<dbReference type="GO" id="GO:0003676">
    <property type="term" value="F:nucleic acid binding"/>
    <property type="evidence" value="ECO:0007669"/>
    <property type="project" value="InterPro"/>
</dbReference>
<feature type="domain" description="Integrase catalytic" evidence="1">
    <location>
        <begin position="121"/>
        <end position="290"/>
    </location>
</feature>
<dbReference type="PANTHER" id="PTHR46889:SF5">
    <property type="entry name" value="INTEGRASE PROTEIN"/>
    <property type="match status" value="1"/>
</dbReference>
<dbReference type="Pfam" id="PF13683">
    <property type="entry name" value="rve_3"/>
    <property type="match status" value="1"/>
</dbReference>
<accession>A0A7W5XWY6</accession>
<dbReference type="Gene3D" id="3.30.420.10">
    <property type="entry name" value="Ribonuclease H-like superfamily/Ribonuclease H"/>
    <property type="match status" value="1"/>
</dbReference>
<sequence>MSQSQEEDTSARRNVSFLCDYLGISRQGYYKYINQEKEEEILGTSIVLYATELRKDLPKAGMRELYELCRRKFQSKFSIGRDQCYNLFRSNGLCQRYRKRPRTTFSNHNYFIFDDLLNTTPKLKPTHFGQLCVADITYVATQQGWAYLSLVTDAASRVIVGWQLHPTLSKDGPIEAMKKAIDFYRVNHVNPAGLIHHSDRGTQYCCNEYIALLKDLGIRASMTQTGDPLHNALAERINNTVKNGWLFETEEKSFEEVKQLVQKAVDIYNRVRPHQSLEMRTPLEEMKRLLEQAA</sequence>
<comment type="caution">
    <text evidence="2">The sequence shown here is derived from an EMBL/GenBank/DDBJ whole genome shotgun (WGS) entry which is preliminary data.</text>
</comment>
<organism evidence="2 3">
    <name type="scientific">Alloprevotella rava</name>
    <dbReference type="NCBI Taxonomy" id="671218"/>
    <lineage>
        <taxon>Bacteria</taxon>
        <taxon>Pseudomonadati</taxon>
        <taxon>Bacteroidota</taxon>
        <taxon>Bacteroidia</taxon>
        <taxon>Bacteroidales</taxon>
        <taxon>Prevotellaceae</taxon>
        <taxon>Alloprevotella</taxon>
    </lineage>
</organism>
<dbReference type="InterPro" id="IPR012337">
    <property type="entry name" value="RNaseH-like_sf"/>
</dbReference>
<dbReference type="InterPro" id="IPR036397">
    <property type="entry name" value="RNaseH_sf"/>
</dbReference>
<protein>
    <submittedName>
        <fullName evidence="2">Transposase InsO family protein</fullName>
    </submittedName>
</protein>
<dbReference type="SUPFAM" id="SSF53098">
    <property type="entry name" value="Ribonuclease H-like"/>
    <property type="match status" value="1"/>
</dbReference>
<evidence type="ECO:0000313" key="2">
    <source>
        <dbReference type="EMBL" id="MBB3701723.1"/>
    </source>
</evidence>
<gene>
    <name evidence="2" type="ORF">FHS60_000165</name>
</gene>
<dbReference type="PANTHER" id="PTHR46889">
    <property type="entry name" value="TRANSPOSASE INSF FOR INSERTION SEQUENCE IS3B-RELATED"/>
    <property type="match status" value="1"/>
</dbReference>
<dbReference type="RefSeq" id="WP_183693687.1">
    <property type="nucleotide sequence ID" value="NZ_JACICA010000001.1"/>
</dbReference>
<dbReference type="Proteomes" id="UP000541425">
    <property type="component" value="Unassembled WGS sequence"/>
</dbReference>
<evidence type="ECO:0000259" key="1">
    <source>
        <dbReference type="PROSITE" id="PS50994"/>
    </source>
</evidence>
<name>A0A7W5XWY6_9BACT</name>
<dbReference type="NCBIfam" id="NF033516">
    <property type="entry name" value="transpos_IS3"/>
    <property type="match status" value="1"/>
</dbReference>
<reference evidence="2 3" key="1">
    <citation type="submission" date="2020-08" db="EMBL/GenBank/DDBJ databases">
        <title>Genomic Encyclopedia of Type Strains, Phase IV (KMG-IV): sequencing the most valuable type-strain genomes for metagenomic binning, comparative biology and taxonomic classification.</title>
        <authorList>
            <person name="Goeker M."/>
        </authorList>
    </citation>
    <scope>NUCLEOTIDE SEQUENCE [LARGE SCALE GENOMIC DNA]</scope>
    <source>
        <strain evidence="2 3">DSM 22548</strain>
    </source>
</reference>
<dbReference type="GO" id="GO:0015074">
    <property type="term" value="P:DNA integration"/>
    <property type="evidence" value="ECO:0007669"/>
    <property type="project" value="InterPro"/>
</dbReference>
<dbReference type="InterPro" id="IPR050900">
    <property type="entry name" value="Transposase_IS3/IS150/IS904"/>
</dbReference>
<dbReference type="PROSITE" id="PS50994">
    <property type="entry name" value="INTEGRASE"/>
    <property type="match status" value="1"/>
</dbReference>
<dbReference type="InterPro" id="IPR001584">
    <property type="entry name" value="Integrase_cat-core"/>
</dbReference>
<proteinExistence type="predicted"/>
<dbReference type="AlphaFoldDB" id="A0A7W5XWY6"/>
<dbReference type="InterPro" id="IPR048020">
    <property type="entry name" value="Transpos_IS3"/>
</dbReference>
<evidence type="ECO:0000313" key="3">
    <source>
        <dbReference type="Proteomes" id="UP000541425"/>
    </source>
</evidence>
<dbReference type="EMBL" id="JACICA010000001">
    <property type="protein sequence ID" value="MBB3701723.1"/>
    <property type="molecule type" value="Genomic_DNA"/>
</dbReference>